<proteinExistence type="predicted"/>
<protein>
    <submittedName>
        <fullName evidence="1">Uncharacterized protein</fullName>
    </submittedName>
</protein>
<gene>
    <name evidence="1" type="ORF">DOTSEDRAFT_74189</name>
</gene>
<dbReference type="AlphaFoldDB" id="N1PG50"/>
<dbReference type="OrthoDB" id="3647597at2759"/>
<dbReference type="EMBL" id="KB446543">
    <property type="protein sequence ID" value="EME40545.1"/>
    <property type="molecule type" value="Genomic_DNA"/>
</dbReference>
<reference evidence="1 2" key="2">
    <citation type="journal article" date="2012" name="PLoS Pathog.">
        <title>Diverse lifestyles and strategies of plant pathogenesis encoded in the genomes of eighteen Dothideomycetes fungi.</title>
        <authorList>
            <person name="Ohm R.A."/>
            <person name="Feau N."/>
            <person name="Henrissat B."/>
            <person name="Schoch C.L."/>
            <person name="Horwitz B.A."/>
            <person name="Barry K.W."/>
            <person name="Condon B.J."/>
            <person name="Copeland A.C."/>
            <person name="Dhillon B."/>
            <person name="Glaser F."/>
            <person name="Hesse C.N."/>
            <person name="Kosti I."/>
            <person name="LaButti K."/>
            <person name="Lindquist E.A."/>
            <person name="Lucas S."/>
            <person name="Salamov A.A."/>
            <person name="Bradshaw R.E."/>
            <person name="Ciuffetti L."/>
            <person name="Hamelin R.C."/>
            <person name="Kema G.H.J."/>
            <person name="Lawrence C."/>
            <person name="Scott J.A."/>
            <person name="Spatafora J.W."/>
            <person name="Turgeon B.G."/>
            <person name="de Wit P.J.G.M."/>
            <person name="Zhong S."/>
            <person name="Goodwin S.B."/>
            <person name="Grigoriev I.V."/>
        </authorList>
    </citation>
    <scope>NUCLEOTIDE SEQUENCE [LARGE SCALE GENOMIC DNA]</scope>
    <source>
        <strain evidence="2">NZE10 / CBS 128990</strain>
    </source>
</reference>
<dbReference type="Proteomes" id="UP000016933">
    <property type="component" value="Unassembled WGS sequence"/>
</dbReference>
<evidence type="ECO:0000313" key="1">
    <source>
        <dbReference type="EMBL" id="EME40545.1"/>
    </source>
</evidence>
<reference evidence="2" key="1">
    <citation type="journal article" date="2012" name="PLoS Genet.">
        <title>The genomes of the fungal plant pathogens Cladosporium fulvum and Dothistroma septosporum reveal adaptation to different hosts and lifestyles but also signatures of common ancestry.</title>
        <authorList>
            <person name="de Wit P.J.G.M."/>
            <person name="van der Burgt A."/>
            <person name="Oekmen B."/>
            <person name="Stergiopoulos I."/>
            <person name="Abd-Elsalam K.A."/>
            <person name="Aerts A.L."/>
            <person name="Bahkali A.H."/>
            <person name="Beenen H.G."/>
            <person name="Chettri P."/>
            <person name="Cox M.P."/>
            <person name="Datema E."/>
            <person name="de Vries R.P."/>
            <person name="Dhillon B."/>
            <person name="Ganley A.R."/>
            <person name="Griffiths S.A."/>
            <person name="Guo Y."/>
            <person name="Hamelin R.C."/>
            <person name="Henrissat B."/>
            <person name="Kabir M.S."/>
            <person name="Jashni M.K."/>
            <person name="Kema G."/>
            <person name="Klaubauf S."/>
            <person name="Lapidus A."/>
            <person name="Levasseur A."/>
            <person name="Lindquist E."/>
            <person name="Mehrabi R."/>
            <person name="Ohm R.A."/>
            <person name="Owen T.J."/>
            <person name="Salamov A."/>
            <person name="Schwelm A."/>
            <person name="Schijlen E."/>
            <person name="Sun H."/>
            <person name="van den Burg H.A."/>
            <person name="van Ham R.C.H.J."/>
            <person name="Zhang S."/>
            <person name="Goodwin S.B."/>
            <person name="Grigoriev I.V."/>
            <person name="Collemare J."/>
            <person name="Bradshaw R.E."/>
        </authorList>
    </citation>
    <scope>NUCLEOTIDE SEQUENCE [LARGE SCALE GENOMIC DNA]</scope>
    <source>
        <strain evidence="2">NZE10 / CBS 128990</strain>
    </source>
</reference>
<accession>N1PG50</accession>
<feature type="non-terminal residue" evidence="1">
    <location>
        <position position="168"/>
    </location>
</feature>
<keyword evidence="2" id="KW-1185">Reference proteome</keyword>
<sequence>MDFTIARENEVSRFVSKGDEPVFGAAKQFCLALGMTFTQVVGKARVRLASGRNEVVKMRNIAHFTPEAPGTKDNHRHEHRAVGALSHKSTYDISQVYDAVKGCACSAGIKDQTVAKQSGDTRELSPGQPLQVVHEIFVKDETFNNFDLVRFFMSCFEMMTNIYAMYNN</sequence>
<name>N1PG50_DOTSN</name>
<evidence type="ECO:0000313" key="2">
    <source>
        <dbReference type="Proteomes" id="UP000016933"/>
    </source>
</evidence>
<dbReference type="HOGENOM" id="CLU_1590338_0_0_1"/>
<organism evidence="1 2">
    <name type="scientific">Dothistroma septosporum (strain NZE10 / CBS 128990)</name>
    <name type="common">Red band needle blight fungus</name>
    <name type="synonym">Mycosphaerella pini</name>
    <dbReference type="NCBI Taxonomy" id="675120"/>
    <lineage>
        <taxon>Eukaryota</taxon>
        <taxon>Fungi</taxon>
        <taxon>Dikarya</taxon>
        <taxon>Ascomycota</taxon>
        <taxon>Pezizomycotina</taxon>
        <taxon>Dothideomycetes</taxon>
        <taxon>Dothideomycetidae</taxon>
        <taxon>Mycosphaerellales</taxon>
        <taxon>Mycosphaerellaceae</taxon>
        <taxon>Dothistroma</taxon>
    </lineage>
</organism>